<keyword evidence="2" id="KW-1185">Reference proteome</keyword>
<sequence length="68" mass="7125">MGTDDAGSSSFSSVSDGQPSLNRVWILLASSSQPHRLRRRPAILSPAAANLSFPSLSSSSPSVLQIEV</sequence>
<organism evidence="1 2">
    <name type="scientific">Persea americana</name>
    <name type="common">Avocado</name>
    <dbReference type="NCBI Taxonomy" id="3435"/>
    <lineage>
        <taxon>Eukaryota</taxon>
        <taxon>Viridiplantae</taxon>
        <taxon>Streptophyta</taxon>
        <taxon>Embryophyta</taxon>
        <taxon>Tracheophyta</taxon>
        <taxon>Spermatophyta</taxon>
        <taxon>Magnoliopsida</taxon>
        <taxon>Magnoliidae</taxon>
        <taxon>Laurales</taxon>
        <taxon>Lauraceae</taxon>
        <taxon>Persea</taxon>
    </lineage>
</organism>
<proteinExistence type="predicted"/>
<dbReference type="Proteomes" id="UP001234297">
    <property type="component" value="Chromosome 10"/>
</dbReference>
<accession>A0ACC2KLH7</accession>
<dbReference type="EMBL" id="CM056818">
    <property type="protein sequence ID" value="KAJ8621824.1"/>
    <property type="molecule type" value="Genomic_DNA"/>
</dbReference>
<name>A0ACC2KLH7_PERAE</name>
<evidence type="ECO:0000313" key="1">
    <source>
        <dbReference type="EMBL" id="KAJ8621824.1"/>
    </source>
</evidence>
<reference evidence="1 2" key="1">
    <citation type="journal article" date="2022" name="Hortic Res">
        <title>A haplotype resolved chromosomal level avocado genome allows analysis of novel avocado genes.</title>
        <authorList>
            <person name="Nath O."/>
            <person name="Fletcher S.J."/>
            <person name="Hayward A."/>
            <person name="Shaw L.M."/>
            <person name="Masouleh A.K."/>
            <person name="Furtado A."/>
            <person name="Henry R.J."/>
            <person name="Mitter N."/>
        </authorList>
    </citation>
    <scope>NUCLEOTIDE SEQUENCE [LARGE SCALE GENOMIC DNA]</scope>
    <source>
        <strain evidence="2">cv. Hass</strain>
    </source>
</reference>
<protein>
    <submittedName>
        <fullName evidence="1">Uncharacterized protein</fullName>
    </submittedName>
</protein>
<evidence type="ECO:0000313" key="2">
    <source>
        <dbReference type="Proteomes" id="UP001234297"/>
    </source>
</evidence>
<comment type="caution">
    <text evidence="1">The sequence shown here is derived from an EMBL/GenBank/DDBJ whole genome shotgun (WGS) entry which is preliminary data.</text>
</comment>
<gene>
    <name evidence="1" type="ORF">MRB53_030353</name>
</gene>